<feature type="transmembrane region" description="Helical" evidence="3">
    <location>
        <begin position="266"/>
        <end position="288"/>
    </location>
</feature>
<evidence type="ECO:0000313" key="6">
    <source>
        <dbReference type="Proteomes" id="UP000273001"/>
    </source>
</evidence>
<protein>
    <submittedName>
        <fullName evidence="5">Glycosyltransferase family 2 protein</fullName>
    </submittedName>
</protein>
<dbReference type="Pfam" id="PF00535">
    <property type="entry name" value="Glycos_transf_2"/>
    <property type="match status" value="1"/>
</dbReference>
<evidence type="ECO:0000313" key="5">
    <source>
        <dbReference type="EMBL" id="AYD90253.1"/>
    </source>
</evidence>
<accession>A0ABN5PPA9</accession>
<keyword evidence="3" id="KW-0472">Membrane</keyword>
<dbReference type="PANTHER" id="PTHR48090:SF6">
    <property type="entry name" value="SLR5056 PROTEIN"/>
    <property type="match status" value="1"/>
</dbReference>
<feature type="compositionally biased region" description="Low complexity" evidence="2">
    <location>
        <begin position="319"/>
        <end position="377"/>
    </location>
</feature>
<name>A0ABN5PPA9_9ACTO</name>
<evidence type="ECO:0000256" key="3">
    <source>
        <dbReference type="SAM" id="Phobius"/>
    </source>
</evidence>
<dbReference type="InterPro" id="IPR050256">
    <property type="entry name" value="Glycosyltransferase_2"/>
</dbReference>
<gene>
    <name evidence="5" type="ORF">D5R93_09990</name>
</gene>
<dbReference type="Gene3D" id="3.90.550.10">
    <property type="entry name" value="Spore Coat Polysaccharide Biosynthesis Protein SpsA, Chain A"/>
    <property type="match status" value="1"/>
</dbReference>
<keyword evidence="3" id="KW-1133">Transmembrane helix</keyword>
<feature type="region of interest" description="Disordered" evidence="2">
    <location>
        <begin position="314"/>
        <end position="384"/>
    </location>
</feature>
<reference evidence="5 6" key="1">
    <citation type="submission" date="2018-09" db="EMBL/GenBank/DDBJ databases">
        <authorList>
            <person name="Li J."/>
        </authorList>
    </citation>
    <scope>NUCLEOTIDE SEQUENCE [LARGE SCALE GENOMIC DNA]</scope>
    <source>
        <strain evidence="5 6">2129</strain>
    </source>
</reference>
<proteinExistence type="inferred from homology"/>
<feature type="domain" description="Glycosyltransferase 2-like" evidence="4">
    <location>
        <begin position="6"/>
        <end position="166"/>
    </location>
</feature>
<sequence length="400" mass="42638">MKLFVQIPCLNEENTLGMVLDTIPRQIDGVDQVEVLVIDDGSTDGTVEVARAHGVHHLVRHTRNMGLARSFRDGVDYALAHGADVVVNTDGDNQYKQEYIGDLVAPVVSGQADIAIADRQTARIAHFSWFKKRMQRVGSQVVNYAAGTTLPDAASGFRAYSKSALIRLNVVTQFSYCMETIIQAGNKRLRIASVPITTNPKTRESRLFTNIFQHMAKSGSAIARSYLMFKPHAVLGWLAAVLGVLGLVPFIRFLVLWLVGQAGGHVQSLIFGVTMLVASLLSVALLVIADLQRTNRILVEEALERLKNLEYGRPDTADSGHATTGATAAATTAATTPGRTGQTSASASSSGAASTGGTSSPGSTGGAAPPRAAPSSRWDADACRHRRARVRTACAACRTA</sequence>
<dbReference type="InterPro" id="IPR029044">
    <property type="entry name" value="Nucleotide-diphossugar_trans"/>
</dbReference>
<organism evidence="5 6">
    <name type="scientific">Actinomyces lilanjuaniae</name>
    <dbReference type="NCBI Taxonomy" id="2321394"/>
    <lineage>
        <taxon>Bacteria</taxon>
        <taxon>Bacillati</taxon>
        <taxon>Actinomycetota</taxon>
        <taxon>Actinomycetes</taxon>
        <taxon>Actinomycetales</taxon>
        <taxon>Actinomycetaceae</taxon>
        <taxon>Actinomyces</taxon>
    </lineage>
</organism>
<dbReference type="PANTHER" id="PTHR48090">
    <property type="entry name" value="UNDECAPRENYL-PHOSPHATE 4-DEOXY-4-FORMAMIDO-L-ARABINOSE TRANSFERASE-RELATED"/>
    <property type="match status" value="1"/>
</dbReference>
<dbReference type="InterPro" id="IPR001173">
    <property type="entry name" value="Glyco_trans_2-like"/>
</dbReference>
<feature type="transmembrane region" description="Helical" evidence="3">
    <location>
        <begin position="234"/>
        <end position="260"/>
    </location>
</feature>
<dbReference type="CDD" id="cd04179">
    <property type="entry name" value="DPM_DPG-synthase_like"/>
    <property type="match status" value="1"/>
</dbReference>
<keyword evidence="6" id="KW-1185">Reference proteome</keyword>
<dbReference type="SUPFAM" id="SSF53448">
    <property type="entry name" value="Nucleotide-diphospho-sugar transferases"/>
    <property type="match status" value="1"/>
</dbReference>
<dbReference type="RefSeq" id="WP_120205017.1">
    <property type="nucleotide sequence ID" value="NZ_CP032514.1"/>
</dbReference>
<evidence type="ECO:0000256" key="2">
    <source>
        <dbReference type="SAM" id="MobiDB-lite"/>
    </source>
</evidence>
<comment type="similarity">
    <text evidence="1">Belongs to the glycosyltransferase 2 family.</text>
</comment>
<evidence type="ECO:0000259" key="4">
    <source>
        <dbReference type="Pfam" id="PF00535"/>
    </source>
</evidence>
<evidence type="ECO:0000256" key="1">
    <source>
        <dbReference type="ARBA" id="ARBA00006739"/>
    </source>
</evidence>
<dbReference type="EMBL" id="CP032514">
    <property type="protein sequence ID" value="AYD90253.1"/>
    <property type="molecule type" value="Genomic_DNA"/>
</dbReference>
<dbReference type="Proteomes" id="UP000273001">
    <property type="component" value="Chromosome"/>
</dbReference>
<keyword evidence="3" id="KW-0812">Transmembrane</keyword>